<sequence>NTFNEGWGSLALKVEEFVIRNTDTQGFTTSRGTIVGKGNYKEALHKSKLNQKELEAVKEDSMLKTPSNINDNDFLRRFRIRRFSGERMHLL</sequence>
<gene>
    <name evidence="1" type="ORF">HAX54_004140</name>
</gene>
<protein>
    <submittedName>
        <fullName evidence="1">Uncharacterized protein</fullName>
    </submittedName>
</protein>
<comment type="caution">
    <text evidence="1">The sequence shown here is derived from an EMBL/GenBank/DDBJ whole genome shotgun (WGS) entry which is preliminary data.</text>
</comment>
<name>A0ABS8T6I1_DATST</name>
<organism evidence="1 2">
    <name type="scientific">Datura stramonium</name>
    <name type="common">Jimsonweed</name>
    <name type="synonym">Common thornapple</name>
    <dbReference type="NCBI Taxonomy" id="4076"/>
    <lineage>
        <taxon>Eukaryota</taxon>
        <taxon>Viridiplantae</taxon>
        <taxon>Streptophyta</taxon>
        <taxon>Embryophyta</taxon>
        <taxon>Tracheophyta</taxon>
        <taxon>Spermatophyta</taxon>
        <taxon>Magnoliopsida</taxon>
        <taxon>eudicotyledons</taxon>
        <taxon>Gunneridae</taxon>
        <taxon>Pentapetalae</taxon>
        <taxon>asterids</taxon>
        <taxon>lamiids</taxon>
        <taxon>Solanales</taxon>
        <taxon>Solanaceae</taxon>
        <taxon>Solanoideae</taxon>
        <taxon>Datureae</taxon>
        <taxon>Datura</taxon>
    </lineage>
</organism>
<evidence type="ECO:0000313" key="1">
    <source>
        <dbReference type="EMBL" id="MCD7467000.1"/>
    </source>
</evidence>
<feature type="non-terminal residue" evidence="1">
    <location>
        <position position="91"/>
    </location>
</feature>
<keyword evidence="2" id="KW-1185">Reference proteome</keyword>
<proteinExistence type="predicted"/>
<feature type="non-terminal residue" evidence="1">
    <location>
        <position position="1"/>
    </location>
</feature>
<evidence type="ECO:0000313" key="2">
    <source>
        <dbReference type="Proteomes" id="UP000823775"/>
    </source>
</evidence>
<accession>A0ABS8T6I1</accession>
<dbReference type="Proteomes" id="UP000823775">
    <property type="component" value="Unassembled WGS sequence"/>
</dbReference>
<dbReference type="EMBL" id="JACEIK010001188">
    <property type="protein sequence ID" value="MCD7467000.1"/>
    <property type="molecule type" value="Genomic_DNA"/>
</dbReference>
<reference evidence="1 2" key="1">
    <citation type="journal article" date="2021" name="BMC Genomics">
        <title>Datura genome reveals duplications of psychoactive alkaloid biosynthetic genes and high mutation rate following tissue culture.</title>
        <authorList>
            <person name="Rajewski A."/>
            <person name="Carter-House D."/>
            <person name="Stajich J."/>
            <person name="Litt A."/>
        </authorList>
    </citation>
    <scope>NUCLEOTIDE SEQUENCE [LARGE SCALE GENOMIC DNA]</scope>
    <source>
        <strain evidence="1">AR-01</strain>
    </source>
</reference>